<proteinExistence type="predicted"/>
<dbReference type="EMBL" id="JADNRY010001137">
    <property type="protein sequence ID" value="KAF9020579.1"/>
    <property type="molecule type" value="Genomic_DNA"/>
</dbReference>
<keyword evidence="2" id="KW-1185">Reference proteome</keyword>
<sequence>MPLRGLELRCNQTYRIRRWLPIHKSYTTSLQIAEMILILIPIVRVVRRFGAVVAVDLLRSLYGVYLMNYQTREVYTVSAFIRVHWLGGGSRWTVCPTRKSLLFPIQLQKPLAESRTYVARILQNQLETKHNHIWRKTPTRPVHPLGPMISYGKHSRGLYRRCSNVQFQAQHSSSSNFEPNTRLNLMIALTILAMPTLFSPHTLANTQMTPTTSMSSIIRMGDMWRGCNGNLSHLLLRGVLD</sequence>
<gene>
    <name evidence="1" type="ORF">BDP27DRAFT_117613</name>
</gene>
<accession>A0A9P5P2U2</accession>
<reference evidence="1" key="1">
    <citation type="submission" date="2020-11" db="EMBL/GenBank/DDBJ databases">
        <authorList>
            <consortium name="DOE Joint Genome Institute"/>
            <person name="Ahrendt S."/>
            <person name="Riley R."/>
            <person name="Andreopoulos W."/>
            <person name="Labutti K."/>
            <person name="Pangilinan J."/>
            <person name="Ruiz-Duenas F.J."/>
            <person name="Barrasa J.M."/>
            <person name="Sanchez-Garcia M."/>
            <person name="Camarero S."/>
            <person name="Miyauchi S."/>
            <person name="Serrano A."/>
            <person name="Linde D."/>
            <person name="Babiker R."/>
            <person name="Drula E."/>
            <person name="Ayuso-Fernandez I."/>
            <person name="Pacheco R."/>
            <person name="Padilla G."/>
            <person name="Ferreira P."/>
            <person name="Barriuso J."/>
            <person name="Kellner H."/>
            <person name="Castanera R."/>
            <person name="Alfaro M."/>
            <person name="Ramirez L."/>
            <person name="Pisabarro A.G."/>
            <person name="Kuo A."/>
            <person name="Tritt A."/>
            <person name="Lipzen A."/>
            <person name="He G."/>
            <person name="Yan M."/>
            <person name="Ng V."/>
            <person name="Cullen D."/>
            <person name="Martin F."/>
            <person name="Rosso M.-N."/>
            <person name="Henrissat B."/>
            <person name="Hibbett D."/>
            <person name="Martinez A.T."/>
            <person name="Grigoriev I.V."/>
        </authorList>
    </citation>
    <scope>NUCLEOTIDE SEQUENCE</scope>
    <source>
        <strain evidence="1">AH 40177</strain>
    </source>
</reference>
<organism evidence="1 2">
    <name type="scientific">Rhodocollybia butyracea</name>
    <dbReference type="NCBI Taxonomy" id="206335"/>
    <lineage>
        <taxon>Eukaryota</taxon>
        <taxon>Fungi</taxon>
        <taxon>Dikarya</taxon>
        <taxon>Basidiomycota</taxon>
        <taxon>Agaricomycotina</taxon>
        <taxon>Agaricomycetes</taxon>
        <taxon>Agaricomycetidae</taxon>
        <taxon>Agaricales</taxon>
        <taxon>Marasmiineae</taxon>
        <taxon>Omphalotaceae</taxon>
        <taxon>Rhodocollybia</taxon>
    </lineage>
</organism>
<evidence type="ECO:0000313" key="1">
    <source>
        <dbReference type="EMBL" id="KAF9020579.1"/>
    </source>
</evidence>
<dbReference type="Proteomes" id="UP000772434">
    <property type="component" value="Unassembled WGS sequence"/>
</dbReference>
<name>A0A9P5P2U2_9AGAR</name>
<evidence type="ECO:0000313" key="2">
    <source>
        <dbReference type="Proteomes" id="UP000772434"/>
    </source>
</evidence>
<protein>
    <submittedName>
        <fullName evidence="1">Uncharacterized protein</fullName>
    </submittedName>
</protein>
<dbReference type="AlphaFoldDB" id="A0A9P5P2U2"/>
<comment type="caution">
    <text evidence="1">The sequence shown here is derived from an EMBL/GenBank/DDBJ whole genome shotgun (WGS) entry which is preliminary data.</text>
</comment>